<evidence type="ECO:0000256" key="7">
    <source>
        <dbReference type="ARBA" id="ARBA00022705"/>
    </source>
</evidence>
<evidence type="ECO:0000256" key="13">
    <source>
        <dbReference type="ARBA" id="ARBA00023204"/>
    </source>
</evidence>
<keyword evidence="18" id="KW-1185">Reference proteome</keyword>
<dbReference type="Proteomes" id="UP000032568">
    <property type="component" value="Chromosome"/>
</dbReference>
<dbReference type="GO" id="GO:0006261">
    <property type="term" value="P:DNA-templated DNA replication"/>
    <property type="evidence" value="ECO:0007669"/>
    <property type="project" value="UniProtKB-UniRule"/>
</dbReference>
<dbReference type="PROSITE" id="PS50173">
    <property type="entry name" value="UMUC"/>
    <property type="match status" value="1"/>
</dbReference>
<dbReference type="GO" id="GO:0003684">
    <property type="term" value="F:damaged DNA binding"/>
    <property type="evidence" value="ECO:0007669"/>
    <property type="project" value="InterPro"/>
</dbReference>
<evidence type="ECO:0000259" key="16">
    <source>
        <dbReference type="PROSITE" id="PS50173"/>
    </source>
</evidence>
<dbReference type="EC" id="2.7.7.7" evidence="15"/>
<dbReference type="RefSeq" id="WP_201777738.1">
    <property type="nucleotide sequence ID" value="NZ_CP059735.1"/>
</dbReference>
<sequence>MRKIIHIDMDCFYAAVEMRDNPEYRDIPLAVGGSGPRSVLCTCNYQAREYGVRSAMPAAKALQLCPDLKIVDGRMAVYQEISQKIRAIFLRYTDIIEPLSLDEAYLDVSDSSECHGSATLIAQQIRQEIFNELNLTASAGIAPNKFLAKIASDENKPNGQCVISPDKVDSFVEQLPLKKIPGIGPKTAEKLKQFGYHTCADVRSSNVSKLQQIVGKFAFSLYQRSFGLDERELETSRLRKSLAIETTLAHDISSVECADVVNHLFPKLVQRLEKHSDRSITRQGVKLKFADFNQTTVELQSQECDLEFFLCLLKKALARADNRGIRLVGLTLGFAEKEQGTSQLSLPI</sequence>
<keyword evidence="11 15" id="KW-0239">DNA-directed DNA polymerase</keyword>
<protein>
    <recommendedName>
        <fullName evidence="15">DNA polymerase IV</fullName>
        <shortName evidence="15">Pol IV</shortName>
        <ecNumber evidence="15">2.7.7.7</ecNumber>
    </recommendedName>
</protein>
<dbReference type="Gene3D" id="3.40.1170.60">
    <property type="match status" value="1"/>
</dbReference>
<dbReference type="Pfam" id="PF11798">
    <property type="entry name" value="IMS_HHH"/>
    <property type="match status" value="1"/>
</dbReference>
<keyword evidence="8 15" id="KW-0479">Metal-binding</keyword>
<feature type="binding site" evidence="15">
    <location>
        <position position="102"/>
    </location>
    <ligand>
        <name>Mg(2+)</name>
        <dbReference type="ChEBI" id="CHEBI:18420"/>
    </ligand>
</feature>
<feature type="binding site" evidence="15">
    <location>
        <position position="8"/>
    </location>
    <ligand>
        <name>Mg(2+)</name>
        <dbReference type="ChEBI" id="CHEBI:18420"/>
    </ligand>
</feature>
<keyword evidence="7 15" id="KW-0235">DNA replication</keyword>
<feature type="active site" evidence="15">
    <location>
        <position position="103"/>
    </location>
</feature>
<accession>A0AAE9YPY2</accession>
<dbReference type="InterPro" id="IPR022880">
    <property type="entry name" value="DNApol_IV"/>
</dbReference>
<dbReference type="InterPro" id="IPR043128">
    <property type="entry name" value="Rev_trsase/Diguanyl_cyclase"/>
</dbReference>
<dbReference type="HAMAP" id="MF_01113">
    <property type="entry name" value="DNApol_IV"/>
    <property type="match status" value="1"/>
</dbReference>
<keyword evidence="12 15" id="KW-0238">DNA-binding</keyword>
<dbReference type="FunFam" id="3.30.70.270:FF:000002">
    <property type="entry name" value="DNA polymerase IV"/>
    <property type="match status" value="1"/>
</dbReference>
<dbReference type="KEGG" id="tact:SG35_023055"/>
<dbReference type="SUPFAM" id="SSF56672">
    <property type="entry name" value="DNA/RNA polymerases"/>
    <property type="match status" value="1"/>
</dbReference>
<evidence type="ECO:0000256" key="1">
    <source>
        <dbReference type="ARBA" id="ARBA00004496"/>
    </source>
</evidence>
<gene>
    <name evidence="15 17" type="primary">dinB</name>
    <name evidence="17" type="ORF">SG35_023055</name>
</gene>
<evidence type="ECO:0000256" key="9">
    <source>
        <dbReference type="ARBA" id="ARBA00022763"/>
    </source>
</evidence>
<reference evidence="17 18" key="2">
    <citation type="journal article" date="2022" name="Mar. Drugs">
        <title>Bioassay-Guided Fractionation Leads to the Detection of Cholic Acid Generated by the Rare Thalassomonas sp.</title>
        <authorList>
            <person name="Pheiffer F."/>
            <person name="Schneider Y.K."/>
            <person name="Hansen E.H."/>
            <person name="Andersen J.H."/>
            <person name="Isaksson J."/>
            <person name="Busche T."/>
            <person name="R C."/>
            <person name="Kalinowski J."/>
            <person name="Zyl L.V."/>
            <person name="Trindade M."/>
        </authorList>
    </citation>
    <scope>NUCLEOTIDE SEQUENCE [LARGE SCALE GENOMIC DNA]</scope>
    <source>
        <strain evidence="17 18">A5K-106</strain>
    </source>
</reference>
<evidence type="ECO:0000256" key="8">
    <source>
        <dbReference type="ARBA" id="ARBA00022723"/>
    </source>
</evidence>
<dbReference type="GO" id="GO:0003887">
    <property type="term" value="F:DNA-directed DNA polymerase activity"/>
    <property type="evidence" value="ECO:0007669"/>
    <property type="project" value="UniProtKB-UniRule"/>
</dbReference>
<evidence type="ECO:0000256" key="4">
    <source>
        <dbReference type="ARBA" id="ARBA00022490"/>
    </source>
</evidence>
<keyword evidence="5 15" id="KW-0808">Transferase</keyword>
<comment type="catalytic activity">
    <reaction evidence="14 15">
        <text>DNA(n) + a 2'-deoxyribonucleoside 5'-triphosphate = DNA(n+1) + diphosphate</text>
        <dbReference type="Rhea" id="RHEA:22508"/>
        <dbReference type="Rhea" id="RHEA-COMP:17339"/>
        <dbReference type="Rhea" id="RHEA-COMP:17340"/>
        <dbReference type="ChEBI" id="CHEBI:33019"/>
        <dbReference type="ChEBI" id="CHEBI:61560"/>
        <dbReference type="ChEBI" id="CHEBI:173112"/>
        <dbReference type="EC" id="2.7.7.7"/>
    </reaction>
</comment>
<dbReference type="PANTHER" id="PTHR11076:SF33">
    <property type="entry name" value="DNA POLYMERASE KAPPA"/>
    <property type="match status" value="1"/>
</dbReference>
<dbReference type="Gene3D" id="3.30.70.270">
    <property type="match status" value="1"/>
</dbReference>
<keyword evidence="6 15" id="KW-0548">Nucleotidyltransferase</keyword>
<evidence type="ECO:0000313" key="17">
    <source>
        <dbReference type="EMBL" id="WDD98129.1"/>
    </source>
</evidence>
<evidence type="ECO:0000256" key="10">
    <source>
        <dbReference type="ARBA" id="ARBA00022842"/>
    </source>
</evidence>
<keyword evidence="9 15" id="KW-0227">DNA damage</keyword>
<dbReference type="Pfam" id="PF00817">
    <property type="entry name" value="IMS"/>
    <property type="match status" value="1"/>
</dbReference>
<dbReference type="InterPro" id="IPR043502">
    <property type="entry name" value="DNA/RNA_pol_sf"/>
</dbReference>
<evidence type="ECO:0000256" key="15">
    <source>
        <dbReference type="HAMAP-Rule" id="MF_01113"/>
    </source>
</evidence>
<dbReference type="InterPro" id="IPR001126">
    <property type="entry name" value="UmuC"/>
</dbReference>
<evidence type="ECO:0000313" key="18">
    <source>
        <dbReference type="Proteomes" id="UP000032568"/>
    </source>
</evidence>
<dbReference type="GO" id="GO:0005829">
    <property type="term" value="C:cytosol"/>
    <property type="evidence" value="ECO:0007669"/>
    <property type="project" value="TreeGrafter"/>
</dbReference>
<keyword evidence="10 15" id="KW-0460">Magnesium</keyword>
<dbReference type="Pfam" id="PF11799">
    <property type="entry name" value="IMS_C"/>
    <property type="match status" value="1"/>
</dbReference>
<dbReference type="EMBL" id="CP059735">
    <property type="protein sequence ID" value="WDD98129.1"/>
    <property type="molecule type" value="Genomic_DNA"/>
</dbReference>
<dbReference type="InterPro" id="IPR036775">
    <property type="entry name" value="DNA_pol_Y-fam_lit_finger_sf"/>
</dbReference>
<evidence type="ECO:0000256" key="2">
    <source>
        <dbReference type="ARBA" id="ARBA00010945"/>
    </source>
</evidence>
<dbReference type="InterPro" id="IPR017961">
    <property type="entry name" value="DNA_pol_Y-fam_little_finger"/>
</dbReference>
<name>A0AAE9YPY2_9GAMM</name>
<keyword evidence="13 15" id="KW-0234">DNA repair</keyword>
<evidence type="ECO:0000256" key="14">
    <source>
        <dbReference type="ARBA" id="ARBA00049244"/>
    </source>
</evidence>
<evidence type="ECO:0000256" key="11">
    <source>
        <dbReference type="ARBA" id="ARBA00022932"/>
    </source>
</evidence>
<dbReference type="GO" id="GO:0006281">
    <property type="term" value="P:DNA repair"/>
    <property type="evidence" value="ECO:0007669"/>
    <property type="project" value="UniProtKB-UniRule"/>
</dbReference>
<dbReference type="GO" id="GO:0042276">
    <property type="term" value="P:error-prone translesion synthesis"/>
    <property type="evidence" value="ECO:0007669"/>
    <property type="project" value="TreeGrafter"/>
</dbReference>
<feature type="site" description="Substrate discrimination" evidence="15">
    <location>
        <position position="13"/>
    </location>
</feature>
<dbReference type="Gene3D" id="3.30.1490.100">
    <property type="entry name" value="DNA polymerase, Y-family, little finger domain"/>
    <property type="match status" value="1"/>
</dbReference>
<dbReference type="NCBIfam" id="NF002677">
    <property type="entry name" value="PRK02406.1"/>
    <property type="match status" value="1"/>
</dbReference>
<dbReference type="SUPFAM" id="SSF100879">
    <property type="entry name" value="Lesion bypass DNA polymerase (Y-family), little finger domain"/>
    <property type="match status" value="1"/>
</dbReference>
<evidence type="ECO:0000256" key="5">
    <source>
        <dbReference type="ARBA" id="ARBA00022679"/>
    </source>
</evidence>
<comment type="similarity">
    <text evidence="2 15">Belongs to the DNA polymerase type-Y family.</text>
</comment>
<dbReference type="GO" id="GO:0009432">
    <property type="term" value="P:SOS response"/>
    <property type="evidence" value="ECO:0007669"/>
    <property type="project" value="TreeGrafter"/>
</dbReference>
<dbReference type="Gene3D" id="1.10.150.20">
    <property type="entry name" value="5' to 3' exonuclease, C-terminal subdomain"/>
    <property type="match status" value="1"/>
</dbReference>
<dbReference type="InterPro" id="IPR024728">
    <property type="entry name" value="PolY_HhH_motif"/>
</dbReference>
<proteinExistence type="inferred from homology"/>
<evidence type="ECO:0000256" key="3">
    <source>
        <dbReference type="ARBA" id="ARBA00022457"/>
    </source>
</evidence>
<dbReference type="GO" id="GO:0000287">
    <property type="term" value="F:magnesium ion binding"/>
    <property type="evidence" value="ECO:0007669"/>
    <property type="project" value="UniProtKB-UniRule"/>
</dbReference>
<dbReference type="PANTHER" id="PTHR11076">
    <property type="entry name" value="DNA REPAIR POLYMERASE UMUC / TRANSFERASE FAMILY MEMBER"/>
    <property type="match status" value="1"/>
</dbReference>
<dbReference type="CDD" id="cd03586">
    <property type="entry name" value="PolY_Pol_IV_kappa"/>
    <property type="match status" value="1"/>
</dbReference>
<evidence type="ECO:0000256" key="6">
    <source>
        <dbReference type="ARBA" id="ARBA00022695"/>
    </source>
</evidence>
<keyword evidence="4 15" id="KW-0963">Cytoplasm</keyword>
<dbReference type="InterPro" id="IPR050116">
    <property type="entry name" value="DNA_polymerase-Y"/>
</dbReference>
<feature type="domain" description="UmuC" evidence="16">
    <location>
        <begin position="4"/>
        <end position="184"/>
    </location>
</feature>
<comment type="function">
    <text evidence="15">Poorly processive, error-prone DNA polymerase involved in untargeted mutagenesis. Copies undamaged DNA at stalled replication forks, which arise in vivo from mismatched or misaligned primer ends. These misaligned primers can be extended by PolIV. Exhibits no 3'-5' exonuclease (proofreading) activity. May be involved in translesional synthesis, in conjunction with the beta clamp from PolIII.</text>
</comment>
<reference evidence="17 18" key="1">
    <citation type="journal article" date="2015" name="Genome Announc.">
        <title>Draft Genome Sequences of Marine Isolates of Thalassomonas viridans and Thalassomonas actiniarum.</title>
        <authorList>
            <person name="Olonade I."/>
            <person name="van Zyl L.J."/>
            <person name="Trindade M."/>
        </authorList>
    </citation>
    <scope>NUCLEOTIDE SEQUENCE [LARGE SCALE GENOMIC DNA]</scope>
    <source>
        <strain evidence="17 18">A5K-106</strain>
    </source>
</reference>
<organism evidence="17 18">
    <name type="scientific">Thalassomonas actiniarum</name>
    <dbReference type="NCBI Taxonomy" id="485447"/>
    <lineage>
        <taxon>Bacteria</taxon>
        <taxon>Pseudomonadati</taxon>
        <taxon>Pseudomonadota</taxon>
        <taxon>Gammaproteobacteria</taxon>
        <taxon>Alteromonadales</taxon>
        <taxon>Colwelliaceae</taxon>
        <taxon>Thalassomonas</taxon>
    </lineage>
</organism>
<keyword evidence="3 15" id="KW-0515">Mutator protein</keyword>
<dbReference type="AlphaFoldDB" id="A0AAE9YPY2"/>
<comment type="subunit">
    <text evidence="15">Monomer.</text>
</comment>
<dbReference type="FunFam" id="3.40.1170.60:FF:000001">
    <property type="entry name" value="DNA polymerase IV"/>
    <property type="match status" value="1"/>
</dbReference>
<comment type="subcellular location">
    <subcellularLocation>
        <location evidence="1 15">Cytoplasm</location>
    </subcellularLocation>
</comment>
<evidence type="ECO:0000256" key="12">
    <source>
        <dbReference type="ARBA" id="ARBA00023125"/>
    </source>
</evidence>
<comment type="cofactor">
    <cofactor evidence="15">
        <name>Mg(2+)</name>
        <dbReference type="ChEBI" id="CHEBI:18420"/>
    </cofactor>
    <text evidence="15">Binds 2 magnesium ions per subunit.</text>
</comment>